<evidence type="ECO:0000256" key="13">
    <source>
        <dbReference type="ARBA" id="ARBA00022989"/>
    </source>
</evidence>
<dbReference type="InterPro" id="IPR033424">
    <property type="entry name" value="MASE4"/>
</dbReference>
<dbReference type="RefSeq" id="WP_152217139.1">
    <property type="nucleotide sequence ID" value="NZ_WESC01000015.1"/>
</dbReference>
<feature type="transmembrane region" description="Helical" evidence="23">
    <location>
        <begin position="101"/>
        <end position="119"/>
    </location>
</feature>
<evidence type="ECO:0000256" key="3">
    <source>
        <dbReference type="ARBA" id="ARBA00004651"/>
    </source>
</evidence>
<dbReference type="InterPro" id="IPR003661">
    <property type="entry name" value="HisK_dim/P_dom"/>
</dbReference>
<evidence type="ECO:0000256" key="14">
    <source>
        <dbReference type="ARBA" id="ARBA00023004"/>
    </source>
</evidence>
<evidence type="ECO:0000256" key="21">
    <source>
        <dbReference type="PROSITE-ProRule" id="PRU00110"/>
    </source>
</evidence>
<evidence type="ECO:0000256" key="12">
    <source>
        <dbReference type="ARBA" id="ARBA00022840"/>
    </source>
</evidence>
<dbReference type="CDD" id="cd00130">
    <property type="entry name" value="PAS"/>
    <property type="match status" value="1"/>
</dbReference>
<dbReference type="FunFam" id="3.30.565.10:FF:000010">
    <property type="entry name" value="Sensor histidine kinase RcsC"/>
    <property type="match status" value="1"/>
</dbReference>
<comment type="caution">
    <text evidence="28">The sequence shown here is derived from an EMBL/GenBank/DDBJ whole genome shotgun (WGS) entry which is preliminary data.</text>
</comment>
<dbReference type="GO" id="GO:0005524">
    <property type="term" value="F:ATP binding"/>
    <property type="evidence" value="ECO:0007669"/>
    <property type="project" value="UniProtKB-KW"/>
</dbReference>
<feature type="modified residue" description="4-aspartylphosphate" evidence="22">
    <location>
        <position position="883"/>
    </location>
</feature>
<feature type="transmembrane region" description="Helical" evidence="23">
    <location>
        <begin position="40"/>
        <end position="59"/>
    </location>
</feature>
<evidence type="ECO:0000256" key="18">
    <source>
        <dbReference type="ARBA" id="ARBA00064003"/>
    </source>
</evidence>
<keyword evidence="13 23" id="KW-1133">Transmembrane helix</keyword>
<dbReference type="SMART" id="SM00091">
    <property type="entry name" value="PAS"/>
    <property type="match status" value="1"/>
</dbReference>
<dbReference type="CDD" id="cd17546">
    <property type="entry name" value="REC_hyHK_CKI1_RcsC-like"/>
    <property type="match status" value="1"/>
</dbReference>
<evidence type="ECO:0000256" key="15">
    <source>
        <dbReference type="ARBA" id="ARBA00023012"/>
    </source>
</evidence>
<keyword evidence="16 23" id="KW-0472">Membrane</keyword>
<feature type="transmembrane region" description="Helical" evidence="23">
    <location>
        <begin position="71"/>
        <end position="89"/>
    </location>
</feature>
<keyword evidence="8" id="KW-0808">Transferase</keyword>
<evidence type="ECO:0000256" key="7">
    <source>
        <dbReference type="ARBA" id="ARBA00022617"/>
    </source>
</evidence>
<evidence type="ECO:0000256" key="8">
    <source>
        <dbReference type="ARBA" id="ARBA00022679"/>
    </source>
</evidence>
<dbReference type="GO" id="GO:0000155">
    <property type="term" value="F:phosphorelay sensor kinase activity"/>
    <property type="evidence" value="ECO:0007669"/>
    <property type="project" value="InterPro"/>
</dbReference>
<feature type="transmembrane region" description="Helical" evidence="23">
    <location>
        <begin position="139"/>
        <end position="159"/>
    </location>
</feature>
<dbReference type="FunFam" id="3.30.450.20:FF:000060">
    <property type="entry name" value="Sensor protein FixL"/>
    <property type="match status" value="1"/>
</dbReference>
<evidence type="ECO:0000256" key="16">
    <source>
        <dbReference type="ARBA" id="ARBA00023136"/>
    </source>
</evidence>
<reference evidence="28 29" key="1">
    <citation type="submission" date="2019-09" db="EMBL/GenBank/DDBJ databases">
        <title>Parvibaculum sedimenti sp. nov., isolated from sediment.</title>
        <authorList>
            <person name="Wang Y."/>
        </authorList>
    </citation>
    <scope>NUCLEOTIDE SEQUENCE [LARGE SCALE GENOMIC DNA]</scope>
    <source>
        <strain evidence="28 29">HXT-9</strain>
    </source>
</reference>
<dbReference type="PANTHER" id="PTHR45339">
    <property type="entry name" value="HYBRID SIGNAL TRANSDUCTION HISTIDINE KINASE J"/>
    <property type="match status" value="1"/>
</dbReference>
<evidence type="ECO:0000256" key="10">
    <source>
        <dbReference type="ARBA" id="ARBA00022741"/>
    </source>
</evidence>
<dbReference type="SMART" id="SM00387">
    <property type="entry name" value="HATPase_c"/>
    <property type="match status" value="1"/>
</dbReference>
<dbReference type="GO" id="GO:0005886">
    <property type="term" value="C:plasma membrane"/>
    <property type="evidence" value="ECO:0007669"/>
    <property type="project" value="UniProtKB-SubCell"/>
</dbReference>
<dbReference type="PROSITE" id="PS50894">
    <property type="entry name" value="HPT"/>
    <property type="match status" value="1"/>
</dbReference>
<keyword evidence="14" id="KW-0408">Iron</keyword>
<evidence type="ECO:0000256" key="6">
    <source>
        <dbReference type="ARBA" id="ARBA00022553"/>
    </source>
</evidence>
<gene>
    <name evidence="28" type="ORF">F2P47_14695</name>
</gene>
<keyword evidence="11" id="KW-0418">Kinase</keyword>
<dbReference type="CDD" id="cd16922">
    <property type="entry name" value="HATPase_EvgS-ArcB-TorS-like"/>
    <property type="match status" value="1"/>
</dbReference>
<dbReference type="InterPro" id="IPR008207">
    <property type="entry name" value="Sig_transdc_His_kin_Hpt_dom"/>
</dbReference>
<name>A0A6N6VIZ3_9HYPH</name>
<dbReference type="CDD" id="cd00088">
    <property type="entry name" value="HPT"/>
    <property type="match status" value="1"/>
</dbReference>
<dbReference type="Pfam" id="PF00512">
    <property type="entry name" value="HisKA"/>
    <property type="match status" value="1"/>
</dbReference>
<keyword evidence="9 23" id="KW-0812">Transmembrane</keyword>
<evidence type="ECO:0000256" key="22">
    <source>
        <dbReference type="PROSITE-ProRule" id="PRU00169"/>
    </source>
</evidence>
<feature type="transmembrane region" description="Helical" evidence="23">
    <location>
        <begin position="241"/>
        <end position="263"/>
    </location>
</feature>
<dbReference type="InterPro" id="IPR003594">
    <property type="entry name" value="HATPase_dom"/>
</dbReference>
<protein>
    <recommendedName>
        <fullName evidence="20">Sensor protein FixL</fullName>
        <ecNumber evidence="4">2.7.13.3</ecNumber>
    </recommendedName>
    <alternativeName>
        <fullName evidence="19">Sensory/regulatory protein RpfC</fullName>
    </alternativeName>
</protein>
<evidence type="ECO:0000313" key="29">
    <source>
        <dbReference type="Proteomes" id="UP000468901"/>
    </source>
</evidence>
<comment type="subunit">
    <text evidence="18">At low DSF concentrations, interacts with RpfF.</text>
</comment>
<evidence type="ECO:0000256" key="20">
    <source>
        <dbReference type="ARBA" id="ARBA00070616"/>
    </source>
</evidence>
<comment type="cofactor">
    <cofactor evidence="2">
        <name>heme</name>
        <dbReference type="ChEBI" id="CHEBI:30413"/>
    </cofactor>
</comment>
<evidence type="ECO:0000256" key="11">
    <source>
        <dbReference type="ARBA" id="ARBA00022777"/>
    </source>
</evidence>
<dbReference type="PROSITE" id="PS50112">
    <property type="entry name" value="PAS"/>
    <property type="match status" value="1"/>
</dbReference>
<dbReference type="Pfam" id="PF02518">
    <property type="entry name" value="HATPase_c"/>
    <property type="match status" value="1"/>
</dbReference>
<keyword evidence="29" id="KW-1185">Reference proteome</keyword>
<evidence type="ECO:0000313" key="28">
    <source>
        <dbReference type="EMBL" id="KAB7738864.1"/>
    </source>
</evidence>
<keyword evidence="7" id="KW-0479">Metal-binding</keyword>
<evidence type="ECO:0000256" key="5">
    <source>
        <dbReference type="ARBA" id="ARBA00022475"/>
    </source>
</evidence>
<dbReference type="Pfam" id="PF00072">
    <property type="entry name" value="Response_reg"/>
    <property type="match status" value="1"/>
</dbReference>
<keyword evidence="15" id="KW-0902">Two-component regulatory system</keyword>
<dbReference type="SMART" id="SM00448">
    <property type="entry name" value="REC"/>
    <property type="match status" value="1"/>
</dbReference>
<evidence type="ECO:0000256" key="4">
    <source>
        <dbReference type="ARBA" id="ARBA00012438"/>
    </source>
</evidence>
<accession>A0A6N6VIZ3</accession>
<dbReference type="Pfam" id="PF00989">
    <property type="entry name" value="PAS"/>
    <property type="match status" value="1"/>
</dbReference>
<dbReference type="EC" id="2.7.13.3" evidence="4"/>
<keyword evidence="5" id="KW-1003">Cell membrane</keyword>
<feature type="domain" description="Response regulatory" evidence="25">
    <location>
        <begin position="834"/>
        <end position="951"/>
    </location>
</feature>
<dbReference type="Gene3D" id="3.40.50.2300">
    <property type="match status" value="1"/>
</dbReference>
<feature type="domain" description="Histidine kinase" evidence="24">
    <location>
        <begin position="449"/>
        <end position="673"/>
    </location>
</feature>
<evidence type="ECO:0000256" key="9">
    <source>
        <dbReference type="ARBA" id="ARBA00022692"/>
    </source>
</evidence>
<dbReference type="PANTHER" id="PTHR45339:SF1">
    <property type="entry name" value="HYBRID SIGNAL TRANSDUCTION HISTIDINE KINASE J"/>
    <property type="match status" value="1"/>
</dbReference>
<dbReference type="SUPFAM" id="SSF47226">
    <property type="entry name" value="Histidine-containing phosphotransfer domain, HPT domain"/>
    <property type="match status" value="1"/>
</dbReference>
<proteinExistence type="predicted"/>
<dbReference type="PRINTS" id="PR00344">
    <property type="entry name" value="BCTRLSENSOR"/>
</dbReference>
<dbReference type="InterPro" id="IPR013767">
    <property type="entry name" value="PAS_fold"/>
</dbReference>
<feature type="transmembrane region" description="Helical" evidence="23">
    <location>
        <begin position="216"/>
        <end position="234"/>
    </location>
</feature>
<dbReference type="EMBL" id="WESC01000015">
    <property type="protein sequence ID" value="KAB7738864.1"/>
    <property type="molecule type" value="Genomic_DNA"/>
</dbReference>
<dbReference type="NCBIfam" id="TIGR00229">
    <property type="entry name" value="sensory_box"/>
    <property type="match status" value="1"/>
</dbReference>
<dbReference type="InterPro" id="IPR004358">
    <property type="entry name" value="Sig_transdc_His_kin-like_C"/>
</dbReference>
<dbReference type="GO" id="GO:0006355">
    <property type="term" value="P:regulation of DNA-templated transcription"/>
    <property type="evidence" value="ECO:0007669"/>
    <property type="project" value="InterPro"/>
</dbReference>
<dbReference type="AlphaFoldDB" id="A0A6N6VIZ3"/>
<evidence type="ECO:0000256" key="2">
    <source>
        <dbReference type="ARBA" id="ARBA00001971"/>
    </source>
</evidence>
<dbReference type="Pfam" id="PF01627">
    <property type="entry name" value="Hpt"/>
    <property type="match status" value="1"/>
</dbReference>
<dbReference type="Proteomes" id="UP000468901">
    <property type="component" value="Unassembled WGS sequence"/>
</dbReference>
<dbReference type="Gene3D" id="3.30.450.20">
    <property type="entry name" value="PAS domain"/>
    <property type="match status" value="1"/>
</dbReference>
<evidence type="ECO:0000259" key="25">
    <source>
        <dbReference type="PROSITE" id="PS50110"/>
    </source>
</evidence>
<dbReference type="InterPro" id="IPR005467">
    <property type="entry name" value="His_kinase_dom"/>
</dbReference>
<dbReference type="InterPro" id="IPR036641">
    <property type="entry name" value="HPT_dom_sf"/>
</dbReference>
<dbReference type="InterPro" id="IPR035965">
    <property type="entry name" value="PAS-like_dom_sf"/>
</dbReference>
<keyword evidence="10" id="KW-0547">Nucleotide-binding</keyword>
<dbReference type="SMART" id="SM00388">
    <property type="entry name" value="HisKA"/>
    <property type="match status" value="1"/>
</dbReference>
<organism evidence="28 29">
    <name type="scientific">Parvibaculum sedimenti</name>
    <dbReference type="NCBI Taxonomy" id="2608632"/>
    <lineage>
        <taxon>Bacteria</taxon>
        <taxon>Pseudomonadati</taxon>
        <taxon>Pseudomonadota</taxon>
        <taxon>Alphaproteobacteria</taxon>
        <taxon>Hyphomicrobiales</taxon>
        <taxon>Parvibaculaceae</taxon>
        <taxon>Parvibaculum</taxon>
    </lineage>
</organism>
<dbReference type="Gene3D" id="1.20.120.160">
    <property type="entry name" value="HPT domain"/>
    <property type="match status" value="1"/>
</dbReference>
<comment type="catalytic activity">
    <reaction evidence="1">
        <text>ATP + protein L-histidine = ADP + protein N-phospho-L-histidine.</text>
        <dbReference type="EC" id="2.7.13.3"/>
    </reaction>
</comment>
<feature type="transmembrane region" description="Helical" evidence="23">
    <location>
        <begin position="171"/>
        <end position="196"/>
    </location>
</feature>
<evidence type="ECO:0000259" key="27">
    <source>
        <dbReference type="PROSITE" id="PS50894"/>
    </source>
</evidence>
<dbReference type="SUPFAM" id="SSF55874">
    <property type="entry name" value="ATPase domain of HSP90 chaperone/DNA topoisomerase II/histidine kinase"/>
    <property type="match status" value="1"/>
</dbReference>
<dbReference type="FunFam" id="1.10.287.130:FF:000002">
    <property type="entry name" value="Two-component osmosensing histidine kinase"/>
    <property type="match status" value="1"/>
</dbReference>
<dbReference type="SUPFAM" id="SSF55785">
    <property type="entry name" value="PYP-like sensor domain (PAS domain)"/>
    <property type="match status" value="1"/>
</dbReference>
<comment type="subcellular location">
    <subcellularLocation>
        <location evidence="3">Cell membrane</location>
        <topology evidence="3">Multi-pass membrane protein</topology>
    </subcellularLocation>
</comment>
<keyword evidence="7" id="KW-0349">Heme</keyword>
<dbReference type="Pfam" id="PF17158">
    <property type="entry name" value="MASE4"/>
    <property type="match status" value="1"/>
</dbReference>
<comment type="function">
    <text evidence="17">Putative oxygen sensor; modulates the activity of FixJ, a transcriptional activator of nitrogen fixation fixK gene. FixL probably acts as a kinase that phosphorylates FixJ.</text>
</comment>
<dbReference type="SUPFAM" id="SSF47384">
    <property type="entry name" value="Homodimeric domain of signal transducing histidine kinase"/>
    <property type="match status" value="1"/>
</dbReference>
<evidence type="ECO:0000256" key="17">
    <source>
        <dbReference type="ARBA" id="ARBA00059827"/>
    </source>
</evidence>
<evidence type="ECO:0000259" key="24">
    <source>
        <dbReference type="PROSITE" id="PS50109"/>
    </source>
</evidence>
<evidence type="ECO:0000256" key="19">
    <source>
        <dbReference type="ARBA" id="ARBA00068150"/>
    </source>
</evidence>
<sequence length="1085" mass="118643">MASPELSAPASRIKTQAVPQADAESSFLSTVRPTPHDRRLAFAIMMVSVLAFIITAPFAKTPLTSLPAFLPIYQTAVIISDVITSILLLGQYDILRSRKLFVIAAAYFFNAAMAAFHALSFPGLFAPAGLLGSGPQTTAWLYFFWHGTFPLFIIAYAILTGQTETQRERRIPLMWTAAAAWLAALAIASMLLLLATSGSRLLPEIMTGDMDTDKKLLVAIAVWALSLVALALLWQRTQHTLLDMWLMVIMCIWIFDVALAAVLNHGRYDVGWYMGRVYGLVTASVVLVALLIENGKLYARLATASARERAYLSNLHDPVITIDARGIVLGANPALERVLGYAPEEIVGRNISMLMPEPERSEHDEYLSRYLRTREAHIIGKGRELSGRHKSGELVPLHLTANEVTLNGEELFVGTLHDLRDRNRLIEELTRARSDAEQANRAKSAFLATMSHEIRTPMNGVMSMIEVLGHSRLSEHQADLVRTIHESAGTLLVIIDDILDFSKIEAGRLEFELQPLSIGDLVEGLCNSMVSVASGKDVDLDVFVSPDIPDYVLSDDVRLRQVIYNLVGNAIKFSAGRPEKRGHVYVRVDVRNSSPLRLAFRIEDNGIGIPAEALKDLFTPFTQAEISTTRLFGGTGLGLAICKRLADLMNGEIEVTSTPGVGSAFTVCLPFELAPEARRRSRPDIAGCSCILIDDGAINTDDLRAYLDRAGVNVQIVSSVEETRQAALHRGTVVVVQGATCEDFSEDSLHRAFADAPDARHLVIMRHPQQHVRVQPPDIVIIDGDALRRDILLRAVAVAAGFASPEMVQDSPQQSFQEQVEPPSVADARIAGTLILIAEDDETNQKVILRQLALLGYAAEVAANGKEALRLWRDGKYALLLTDLHMPEMDGYTLASTIRLKEESGDRMPILALTANALHGEANRARMAGMDEYLTKPVKLDLLRSALDRWMPAPPAVAPEPSTSAPADSVDGVLDIEVLKSLIGSEESVIREFLEHFLLAARAAAGEIRDACNRDDYRKVGAVAHRLKSSSRSVGAVSLGDLCAELENAGKTEHGNTVEQCKARVETAIAAVEVRISELLAEKHI</sequence>
<dbReference type="PROSITE" id="PS50109">
    <property type="entry name" value="HIS_KIN"/>
    <property type="match status" value="1"/>
</dbReference>
<dbReference type="InterPro" id="IPR001789">
    <property type="entry name" value="Sig_transdc_resp-reg_receiver"/>
</dbReference>
<evidence type="ECO:0000256" key="23">
    <source>
        <dbReference type="SAM" id="Phobius"/>
    </source>
</evidence>
<keyword evidence="6 22" id="KW-0597">Phosphoprotein</keyword>
<dbReference type="Gene3D" id="3.30.565.10">
    <property type="entry name" value="Histidine kinase-like ATPase, C-terminal domain"/>
    <property type="match status" value="1"/>
</dbReference>
<evidence type="ECO:0000256" key="1">
    <source>
        <dbReference type="ARBA" id="ARBA00000085"/>
    </source>
</evidence>
<dbReference type="InterPro" id="IPR036097">
    <property type="entry name" value="HisK_dim/P_sf"/>
</dbReference>
<dbReference type="Gene3D" id="1.10.287.130">
    <property type="match status" value="1"/>
</dbReference>
<dbReference type="SMART" id="SM00073">
    <property type="entry name" value="HPT"/>
    <property type="match status" value="1"/>
</dbReference>
<dbReference type="SUPFAM" id="SSF52172">
    <property type="entry name" value="CheY-like"/>
    <property type="match status" value="1"/>
</dbReference>
<keyword evidence="12" id="KW-0067">ATP-binding</keyword>
<dbReference type="InterPro" id="IPR036890">
    <property type="entry name" value="HATPase_C_sf"/>
</dbReference>
<evidence type="ECO:0000259" key="26">
    <source>
        <dbReference type="PROSITE" id="PS50112"/>
    </source>
</evidence>
<dbReference type="InterPro" id="IPR000014">
    <property type="entry name" value="PAS"/>
</dbReference>
<dbReference type="CDD" id="cd00082">
    <property type="entry name" value="HisKA"/>
    <property type="match status" value="1"/>
</dbReference>
<feature type="domain" description="PAS" evidence="26">
    <location>
        <begin position="304"/>
        <end position="374"/>
    </location>
</feature>
<dbReference type="PROSITE" id="PS50110">
    <property type="entry name" value="RESPONSE_REGULATORY"/>
    <property type="match status" value="1"/>
</dbReference>
<feature type="modified residue" description="Phosphohistidine" evidence="21">
    <location>
        <position position="1025"/>
    </location>
</feature>
<dbReference type="InterPro" id="IPR011006">
    <property type="entry name" value="CheY-like_superfamily"/>
</dbReference>
<feature type="domain" description="HPt" evidence="27">
    <location>
        <begin position="986"/>
        <end position="1083"/>
    </location>
</feature>